<dbReference type="GO" id="GO:0003964">
    <property type="term" value="F:RNA-directed DNA polymerase activity"/>
    <property type="evidence" value="ECO:0007669"/>
    <property type="project" value="UniProtKB-KW"/>
</dbReference>
<dbReference type="AlphaFoldDB" id="A0A0R2F0P7"/>
<keyword evidence="4" id="KW-0808">Transferase</keyword>
<feature type="domain" description="RNase H type-1" evidence="1">
    <location>
        <begin position="1"/>
        <end position="127"/>
    </location>
</feature>
<reference evidence="2 7" key="4">
    <citation type="journal article" date="2021" name="Int. J. Food Microbiol.">
        <title>Safety demonstration of a microbial species for use in the food chain: Weissella confusa.</title>
        <authorList>
            <person name="Bourdichon F."/>
            <person name="Patrone V."/>
            <person name="Fontana A."/>
            <person name="Milani G."/>
            <person name="Morelli L."/>
        </authorList>
    </citation>
    <scope>NUCLEOTIDE SEQUENCE</scope>
    <source>
        <strain evidence="2">CCUG 30943</strain>
        <strain evidence="3 7">CCUG 43002</strain>
    </source>
</reference>
<organism evidence="5 6">
    <name type="scientific">Weissella confusa</name>
    <name type="common">Lactobacillus confusus</name>
    <dbReference type="NCBI Taxonomy" id="1583"/>
    <lineage>
        <taxon>Bacteria</taxon>
        <taxon>Bacillati</taxon>
        <taxon>Bacillota</taxon>
        <taxon>Bacilli</taxon>
        <taxon>Lactobacillales</taxon>
        <taxon>Lactobacillaceae</taxon>
        <taxon>Weissella</taxon>
    </lineage>
</organism>
<keyword evidence="7" id="KW-1185">Reference proteome</keyword>
<proteinExistence type="predicted"/>
<dbReference type="Proteomes" id="UP000719917">
    <property type="component" value="Unassembled WGS sequence"/>
</dbReference>
<evidence type="ECO:0000313" key="6">
    <source>
        <dbReference type="Proteomes" id="UP000297646"/>
    </source>
</evidence>
<dbReference type="EMBL" id="PVSN01000054">
    <property type="protein sequence ID" value="TGE71756.1"/>
    <property type="molecule type" value="Genomic_DNA"/>
</dbReference>
<dbReference type="SUPFAM" id="SSF53098">
    <property type="entry name" value="Ribonuclease H-like"/>
    <property type="match status" value="1"/>
</dbReference>
<dbReference type="EMBL" id="JAAOCP010000005">
    <property type="protein sequence ID" value="MBJ7638825.1"/>
    <property type="molecule type" value="Genomic_DNA"/>
</dbReference>
<dbReference type="InterPro" id="IPR036397">
    <property type="entry name" value="RNaseH_sf"/>
</dbReference>
<dbReference type="Proteomes" id="UP000728106">
    <property type="component" value="Unassembled WGS sequence"/>
</dbReference>
<evidence type="ECO:0000259" key="1">
    <source>
        <dbReference type="PROSITE" id="PS50879"/>
    </source>
</evidence>
<dbReference type="GO" id="GO:0004523">
    <property type="term" value="F:RNA-DNA hybrid ribonuclease activity"/>
    <property type="evidence" value="ECO:0007669"/>
    <property type="project" value="InterPro"/>
</dbReference>
<dbReference type="GeneID" id="57979332"/>
<dbReference type="EMBL" id="JAAAMQ010000005">
    <property type="protein sequence ID" value="NBA11350.1"/>
    <property type="molecule type" value="Genomic_DNA"/>
</dbReference>
<reference evidence="4" key="2">
    <citation type="submission" date="2020-01" db="EMBL/GenBank/DDBJ databases">
        <title>First Reported Case and Whole Genome of Weissella confusa in an Equid.</title>
        <authorList>
            <person name="Little S.V."/>
            <person name="Lawhon S.D."/>
        </authorList>
    </citation>
    <scope>NUCLEOTIDE SEQUENCE</scope>
    <source>
        <strain evidence="4">718955</strain>
    </source>
</reference>
<dbReference type="InterPro" id="IPR002156">
    <property type="entry name" value="RNaseH_domain"/>
</dbReference>
<dbReference type="RefSeq" id="WP_003609759.1">
    <property type="nucleotide sequence ID" value="NZ_BJZE01000010.1"/>
</dbReference>
<evidence type="ECO:0000313" key="5">
    <source>
        <dbReference type="EMBL" id="TGE71756.1"/>
    </source>
</evidence>
<reference evidence="5 6" key="1">
    <citation type="submission" date="2018-03" db="EMBL/GenBank/DDBJ databases">
        <title>Genome sequencing of Weissella confusa isolates.</title>
        <authorList>
            <person name="Kajala I."/>
            <person name="Baruah R."/>
            <person name="Bergsveinson J."/>
            <person name="Juvonen R."/>
            <person name="Ziola B."/>
        </authorList>
    </citation>
    <scope>NUCLEOTIDE SEQUENCE [LARGE SCALE GENOMIC DNA]</scope>
    <source>
        <strain evidence="5 6">VTT E-062653</strain>
    </source>
</reference>
<evidence type="ECO:0000313" key="4">
    <source>
        <dbReference type="EMBL" id="NBA11350.1"/>
    </source>
</evidence>
<dbReference type="Pfam" id="PF00075">
    <property type="entry name" value="RNase_H"/>
    <property type="match status" value="1"/>
</dbReference>
<dbReference type="GO" id="GO:0003676">
    <property type="term" value="F:nucleic acid binding"/>
    <property type="evidence" value="ECO:0007669"/>
    <property type="project" value="InterPro"/>
</dbReference>
<comment type="caution">
    <text evidence="5">The sequence shown here is derived from an EMBL/GenBank/DDBJ whole genome shotgun (WGS) entry which is preliminary data.</text>
</comment>
<protein>
    <submittedName>
        <fullName evidence="4">Reverse transcriptase-like protein</fullName>
    </submittedName>
    <submittedName>
        <fullName evidence="2 5">Ribonuclease HI</fullName>
    </submittedName>
</protein>
<dbReference type="Proteomes" id="UP000808038">
    <property type="component" value="Unassembled WGS sequence"/>
</dbReference>
<dbReference type="OrthoDB" id="7845843at2"/>
<accession>A0A0R2F0P7</accession>
<evidence type="ECO:0000313" key="7">
    <source>
        <dbReference type="Proteomes" id="UP000728106"/>
    </source>
</evidence>
<dbReference type="Gene3D" id="3.30.420.10">
    <property type="entry name" value="Ribonuclease H-like superfamily/Ribonuclease H"/>
    <property type="match status" value="1"/>
</dbReference>
<sequence length="127" mass="13919">MLIKLYADAATQGNPGPSGAGVVISADGKQTQLHHALGEMSNHEAEFRAAIFAFEQLLPIASPDDTVMFYIDSKLVADSIGKSYAKHYPELIDTLMALIDRYKIVLTTWIPDRENQGAHKLALQAIH</sequence>
<evidence type="ECO:0000313" key="3">
    <source>
        <dbReference type="EMBL" id="MBJ7638825.1"/>
    </source>
</evidence>
<evidence type="ECO:0000313" key="2">
    <source>
        <dbReference type="EMBL" id="MBJ7633055.1"/>
    </source>
</evidence>
<dbReference type="EMBL" id="JAAOCX010000010">
    <property type="protein sequence ID" value="MBJ7633055.1"/>
    <property type="molecule type" value="Genomic_DNA"/>
</dbReference>
<dbReference type="CDD" id="cd09279">
    <property type="entry name" value="RNase_HI_like"/>
    <property type="match status" value="1"/>
</dbReference>
<dbReference type="PROSITE" id="PS50879">
    <property type="entry name" value="RNASE_H_1"/>
    <property type="match status" value="1"/>
</dbReference>
<name>A0A0R2F0P7_WEICO</name>
<dbReference type="Proteomes" id="UP000297646">
    <property type="component" value="Unassembled WGS sequence"/>
</dbReference>
<reference evidence="2" key="3">
    <citation type="submission" date="2020-02" db="EMBL/GenBank/DDBJ databases">
        <authorList>
            <person name="Fontana A."/>
            <person name="Patrone V."/>
            <person name="Morelli L."/>
        </authorList>
    </citation>
    <scope>NUCLEOTIDE SEQUENCE</scope>
    <source>
        <strain evidence="2">CCUG 30943</strain>
        <strain evidence="3">CCUG 43002</strain>
    </source>
</reference>
<gene>
    <name evidence="5" type="ORF">C6P11_07840</name>
    <name evidence="4" type="ORF">GTU77_03860</name>
    <name evidence="3" type="ORF">HAU20_05395</name>
    <name evidence="2" type="ORF">HAU43_08150</name>
</gene>
<keyword evidence="4" id="KW-0695">RNA-directed DNA polymerase</keyword>
<keyword evidence="4" id="KW-0548">Nucleotidyltransferase</keyword>
<dbReference type="InterPro" id="IPR012337">
    <property type="entry name" value="RNaseH-like_sf"/>
</dbReference>